<dbReference type="Pfam" id="PF07244">
    <property type="entry name" value="POTRA"/>
    <property type="match status" value="3"/>
</dbReference>
<dbReference type="GO" id="GO:0071709">
    <property type="term" value="P:membrane assembly"/>
    <property type="evidence" value="ECO:0007669"/>
    <property type="project" value="InterPro"/>
</dbReference>
<evidence type="ECO:0000313" key="9">
    <source>
        <dbReference type="Proteomes" id="UP000281028"/>
    </source>
</evidence>
<organism evidence="8 9">
    <name type="scientific">Chitinophaga solisilvae</name>
    <dbReference type="NCBI Taxonomy" id="1233460"/>
    <lineage>
        <taxon>Bacteria</taxon>
        <taxon>Pseudomonadati</taxon>
        <taxon>Bacteroidota</taxon>
        <taxon>Chitinophagia</taxon>
        <taxon>Chitinophagales</taxon>
        <taxon>Chitinophagaceae</taxon>
        <taxon>Chitinophaga</taxon>
    </lineage>
</organism>
<keyword evidence="7" id="KW-0998">Cell outer membrane</keyword>
<dbReference type="Gene3D" id="2.40.160.50">
    <property type="entry name" value="membrane protein fhac: a member of the omp85/tpsb transporter family"/>
    <property type="match status" value="1"/>
</dbReference>
<proteinExistence type="predicted"/>
<dbReference type="EMBL" id="RIAR02000001">
    <property type="protein sequence ID" value="NSL89743.1"/>
    <property type="molecule type" value="Genomic_DNA"/>
</dbReference>
<dbReference type="PANTHER" id="PTHR12815:SF47">
    <property type="entry name" value="TRANSLOCATION AND ASSEMBLY MODULE SUBUNIT TAMA"/>
    <property type="match status" value="1"/>
</dbReference>
<dbReference type="Pfam" id="PF01103">
    <property type="entry name" value="Omp85"/>
    <property type="match status" value="1"/>
</dbReference>
<dbReference type="InterPro" id="IPR023707">
    <property type="entry name" value="OM_assembly_BamA"/>
</dbReference>
<reference evidence="8" key="1">
    <citation type="submission" date="2020-05" db="EMBL/GenBank/DDBJ databases">
        <title>Chitinophaga laudate sp. nov., isolated from a tropical peat swamp.</title>
        <authorList>
            <person name="Goh C.B.S."/>
            <person name="Lee M.S."/>
            <person name="Parimannan S."/>
            <person name="Pasbakhsh P."/>
            <person name="Yule C.M."/>
            <person name="Rajandas H."/>
            <person name="Loke S."/>
            <person name="Croft L."/>
            <person name="Tan J.B.L."/>
        </authorList>
    </citation>
    <scope>NUCLEOTIDE SEQUENCE</scope>
    <source>
        <strain evidence="8">Mgbs1</strain>
    </source>
</reference>
<keyword evidence="5" id="KW-0677">Repeat</keyword>
<dbReference type="OrthoDB" id="9802086at2"/>
<dbReference type="Gene3D" id="3.10.20.310">
    <property type="entry name" value="membrane protein fhac"/>
    <property type="match status" value="5"/>
</dbReference>
<evidence type="ECO:0000256" key="7">
    <source>
        <dbReference type="ARBA" id="ARBA00023237"/>
    </source>
</evidence>
<dbReference type="Proteomes" id="UP000281028">
    <property type="component" value="Unassembled WGS sequence"/>
</dbReference>
<evidence type="ECO:0000256" key="6">
    <source>
        <dbReference type="ARBA" id="ARBA00023136"/>
    </source>
</evidence>
<evidence type="ECO:0000256" key="5">
    <source>
        <dbReference type="ARBA" id="ARBA00022737"/>
    </source>
</evidence>
<dbReference type="InterPro" id="IPR034746">
    <property type="entry name" value="POTRA"/>
</dbReference>
<comment type="caution">
    <text evidence="8">The sequence shown here is derived from an EMBL/GenBank/DDBJ whole genome shotgun (WGS) entry which is preliminary data.</text>
</comment>
<dbReference type="PROSITE" id="PS51779">
    <property type="entry name" value="POTRA"/>
    <property type="match status" value="1"/>
</dbReference>
<dbReference type="InterPro" id="IPR000184">
    <property type="entry name" value="Bac_surfAg_D15"/>
</dbReference>
<keyword evidence="9" id="KW-1185">Reference proteome</keyword>
<protein>
    <submittedName>
        <fullName evidence="8">BamA/TamA family outer membrane protein</fullName>
    </submittedName>
</protein>
<dbReference type="PANTHER" id="PTHR12815">
    <property type="entry name" value="SORTING AND ASSEMBLY MACHINERY SAMM50 PROTEIN FAMILY MEMBER"/>
    <property type="match status" value="1"/>
</dbReference>
<evidence type="ECO:0000256" key="2">
    <source>
        <dbReference type="ARBA" id="ARBA00022452"/>
    </source>
</evidence>
<keyword evidence="6" id="KW-0472">Membrane</keyword>
<evidence type="ECO:0000256" key="3">
    <source>
        <dbReference type="ARBA" id="ARBA00022692"/>
    </source>
</evidence>
<dbReference type="AlphaFoldDB" id="A0A3S1D0M3"/>
<evidence type="ECO:0000313" key="8">
    <source>
        <dbReference type="EMBL" id="NSL89743.1"/>
    </source>
</evidence>
<dbReference type="InterPro" id="IPR010827">
    <property type="entry name" value="BamA/TamA_POTRA"/>
</dbReference>
<name>A0A3S1D0M3_9BACT</name>
<dbReference type="InterPro" id="IPR039910">
    <property type="entry name" value="D15-like"/>
</dbReference>
<gene>
    <name evidence="8" type="ORF">ECE50_023070</name>
</gene>
<keyword evidence="3" id="KW-0812">Transmembrane</keyword>
<dbReference type="RefSeq" id="WP_127041554.1">
    <property type="nucleotide sequence ID" value="NZ_JAABOK010000007.1"/>
</dbReference>
<evidence type="ECO:0000256" key="4">
    <source>
        <dbReference type="ARBA" id="ARBA00022729"/>
    </source>
</evidence>
<accession>A0A3S1D0M3</accession>
<evidence type="ECO:0000256" key="1">
    <source>
        <dbReference type="ARBA" id="ARBA00004370"/>
    </source>
</evidence>
<dbReference type="GO" id="GO:0019867">
    <property type="term" value="C:outer membrane"/>
    <property type="evidence" value="ECO:0007669"/>
    <property type="project" value="InterPro"/>
</dbReference>
<keyword evidence="2" id="KW-1134">Transmembrane beta strand</keyword>
<keyword evidence="4" id="KW-0732">Signal</keyword>
<comment type="subcellular location">
    <subcellularLocation>
        <location evidence="1">Membrane</location>
    </subcellularLocation>
</comment>
<sequence>MKKLFPKGLLAIALCCSAGIRVSAQQKDTVPPVQPPANPPAVSPLSMGTPQQYEIADITVAGTQYLDKSLLLQLSGLSVGDKVVYPGGDQFTKAIQSLWSQRLFADVTIYVTKIEDNKIWLEIGLTEMPRMSSFSFRGIKKSEADDIATKAGLRKGNVASQSLKQNVIGTTHKFYADKGFGNATIRIEEKRDTAGQANAVSLLFLVNKGNKVRIDNINIVGNYNIADSRLKKKMKGTKERTRMTLYPDTEHVYVDSLAQADDFWQTYGYLQPTRALEKLDPYFRFKLFSSAKFNETKYNEDKGKVIGFYNSRGYRDALITRDTTYKSRTKNLNIDMQISEGKKYYFGDITWKGNTRYSDSVLTRILGIKRGDVYNLELLEKRLGKQMSQEGGDITGYYMDYGYLFFQIDPVEIGIRGDTIDYEIRLREGPQATIKEVRIAGNEKTNEHVIRRELRTIPGEKFSRADLIRSNREIANLGFFNPEKIGMNPVPNVQDGTVDIDYTVEEKANDQLELSAGWGGYIGLTGTLGVTFNNFSLRNIFRKETWDPLPSGDGQKLSVRVSSNGKAYRSYNFSFTEPWLGGKKRNQFSVSFYSSYQNPYAYSNYYSNYYTQNTQTTDGHFKVLGASVSLGKQLKWPDDFFTLIYSLNYQQYKLKNYNYFGIAGFDNGTSNNLNLKFTLARSSVDQQIFPRSGSNFMLSAQYTPPYSLFNPGKDYTLEPKSKQFNFIEYQKYRFNAEWYVPLSRPMGSDNKTFVLKVAAKFGYISRYNNRTTLSPFGRFELGGDGLSNFAIYDRDIISQRGYPVYYYSDPHMNAETGQPLGYEGFTVFNKYVMELRYPFSLNPSSTIFGLAFLEAANGYRTMEDYNPFRLRRSAGIGMRFYLPMFGLLGFDYGIGFDRMQPGGGLKDAAKFTFMLGFEPE</sequence>
<dbReference type="PIRSF" id="PIRSF006076">
    <property type="entry name" value="OM_assembly_OMP85"/>
    <property type="match status" value="1"/>
</dbReference>